<keyword evidence="3 6" id="KW-0067">ATP-binding</keyword>
<dbReference type="GO" id="GO:0005524">
    <property type="term" value="F:ATP binding"/>
    <property type="evidence" value="ECO:0007669"/>
    <property type="project" value="UniProtKB-KW"/>
</dbReference>
<feature type="coiled-coil region" evidence="4">
    <location>
        <begin position="218"/>
        <end position="245"/>
    </location>
</feature>
<keyword evidence="6" id="KW-0614">Plasmid</keyword>
<dbReference type="PROSITE" id="PS50893">
    <property type="entry name" value="ABC_TRANSPORTER_2"/>
    <property type="match status" value="1"/>
</dbReference>
<evidence type="ECO:0000256" key="1">
    <source>
        <dbReference type="ARBA" id="ARBA00022448"/>
    </source>
</evidence>
<dbReference type="RefSeq" id="WP_159757851.1">
    <property type="nucleotide sequence ID" value="NZ_WUQX01000003.1"/>
</dbReference>
<dbReference type="SUPFAM" id="SSF52540">
    <property type="entry name" value="P-loop containing nucleoside triphosphate hydrolases"/>
    <property type="match status" value="1"/>
</dbReference>
<feature type="domain" description="ABC transporter" evidence="5">
    <location>
        <begin position="2"/>
        <end position="227"/>
    </location>
</feature>
<evidence type="ECO:0000259" key="5">
    <source>
        <dbReference type="PROSITE" id="PS50893"/>
    </source>
</evidence>
<dbReference type="CDD" id="cd03230">
    <property type="entry name" value="ABC_DR_subfamily_A"/>
    <property type="match status" value="1"/>
</dbReference>
<keyword evidence="7" id="KW-1185">Reference proteome</keyword>
<dbReference type="Pfam" id="PF00005">
    <property type="entry name" value="ABC_tran"/>
    <property type="match status" value="1"/>
</dbReference>
<dbReference type="SMART" id="SM00382">
    <property type="entry name" value="AAA"/>
    <property type="match status" value="1"/>
</dbReference>
<dbReference type="Gene3D" id="3.40.50.300">
    <property type="entry name" value="P-loop containing nucleotide triphosphate hydrolases"/>
    <property type="match status" value="1"/>
</dbReference>
<dbReference type="AlphaFoldDB" id="A0A7X3SLZ0"/>
<evidence type="ECO:0000256" key="3">
    <source>
        <dbReference type="ARBA" id="ARBA00022840"/>
    </source>
</evidence>
<sequence length="304" mass="34968">MIKVENVTKEFEHICAVNQVSFEIPDGSMFGLLGTNGAGKSTLLRMMAGVLGCDTGRILFDGENIYENPSCKSSVFYLPDTPYYFPNVNLEEMVRFYRRHYPFLERDSAAYMAKLLNLDMELPLRTFSKGMKRQAFLILALCSGTKYLLFDEVFDGLDPVMTETMKELFRREIEERKLTVVVAAHKLKDLEDICHNIGIMHKGGILKAGDMRERSGNVMKLQCVFEGQEDMKEELEKELQVLRYEKEGYFTTLVVKGDKKEILERITRRVPVFVGEIPMSLEEIFMTAMKEAGYDICKVFMELD</sequence>
<dbReference type="PANTHER" id="PTHR42939:SF1">
    <property type="entry name" value="ABC TRANSPORTER ATP-BINDING PROTEIN ALBC-RELATED"/>
    <property type="match status" value="1"/>
</dbReference>
<evidence type="ECO:0000313" key="6">
    <source>
        <dbReference type="EMBL" id="MXP79164.1"/>
    </source>
</evidence>
<evidence type="ECO:0000256" key="4">
    <source>
        <dbReference type="SAM" id="Coils"/>
    </source>
</evidence>
<dbReference type="GO" id="GO:0016887">
    <property type="term" value="F:ATP hydrolysis activity"/>
    <property type="evidence" value="ECO:0007669"/>
    <property type="project" value="InterPro"/>
</dbReference>
<dbReference type="PANTHER" id="PTHR42939">
    <property type="entry name" value="ABC TRANSPORTER ATP-BINDING PROTEIN ALBC-RELATED"/>
    <property type="match status" value="1"/>
</dbReference>
<dbReference type="InterPro" id="IPR003439">
    <property type="entry name" value="ABC_transporter-like_ATP-bd"/>
</dbReference>
<geneLocation type="plasmid" evidence="6">
    <name>unnamed</name>
</geneLocation>
<dbReference type="EMBL" id="WUQX01000003">
    <property type="protein sequence ID" value="MXP79164.1"/>
    <property type="molecule type" value="Genomic_DNA"/>
</dbReference>
<dbReference type="InterPro" id="IPR027417">
    <property type="entry name" value="P-loop_NTPase"/>
</dbReference>
<evidence type="ECO:0000313" key="7">
    <source>
        <dbReference type="Proteomes" id="UP000460412"/>
    </source>
</evidence>
<keyword evidence="2" id="KW-0547">Nucleotide-binding</keyword>
<name>A0A7X3SLZ0_9FIRM</name>
<accession>A0A7X3SLZ0</accession>
<organism evidence="6 7">
    <name type="scientific">Sporofaciens musculi</name>
    <dbReference type="NCBI Taxonomy" id="2681861"/>
    <lineage>
        <taxon>Bacteria</taxon>
        <taxon>Bacillati</taxon>
        <taxon>Bacillota</taxon>
        <taxon>Clostridia</taxon>
        <taxon>Lachnospirales</taxon>
        <taxon>Lachnospiraceae</taxon>
        <taxon>Sporofaciens</taxon>
    </lineage>
</organism>
<keyword evidence="4" id="KW-0175">Coiled coil</keyword>
<comment type="caution">
    <text evidence="6">The sequence shown here is derived from an EMBL/GenBank/DDBJ whole genome shotgun (WGS) entry which is preliminary data.</text>
</comment>
<keyword evidence="1" id="KW-0813">Transport</keyword>
<gene>
    <name evidence="6" type="ORF">GN277_28845</name>
</gene>
<dbReference type="InterPro" id="IPR003593">
    <property type="entry name" value="AAA+_ATPase"/>
</dbReference>
<dbReference type="Proteomes" id="UP000460412">
    <property type="component" value="Unassembled WGS sequence"/>
</dbReference>
<reference evidence="6 7" key="1">
    <citation type="submission" date="2019-12" db="EMBL/GenBank/DDBJ databases">
        <title>Sporaefaciens musculi gen. nov., sp. nov., a novel bacterium isolated from the caecum of an obese mouse.</title>
        <authorList>
            <person name="Rasmussen T.S."/>
            <person name="Streidl T."/>
            <person name="Hitch T.C.A."/>
            <person name="Wortmann E."/>
            <person name="Deptula P."/>
            <person name="Hansen M."/>
            <person name="Nielsen D.S."/>
            <person name="Clavel T."/>
            <person name="Vogensen F.K."/>
        </authorList>
    </citation>
    <scope>NUCLEOTIDE SEQUENCE [LARGE SCALE GENOMIC DNA]</scope>
    <source>
        <strain evidence="6 7">WCA-9-b2</strain>
        <plasmid evidence="6">unnamed</plasmid>
    </source>
</reference>
<protein>
    <submittedName>
        <fullName evidence="6">ATP-binding cassette domain-containing protein</fullName>
    </submittedName>
</protein>
<proteinExistence type="predicted"/>
<evidence type="ECO:0000256" key="2">
    <source>
        <dbReference type="ARBA" id="ARBA00022741"/>
    </source>
</evidence>
<dbReference type="InterPro" id="IPR051782">
    <property type="entry name" value="ABC_Transporter_VariousFunc"/>
</dbReference>